<dbReference type="PANTHER" id="PTHR46989:SF3">
    <property type="entry name" value="USPA DOMAIN-CONTAINING PROTEIN"/>
    <property type="match status" value="1"/>
</dbReference>
<dbReference type="Gene3D" id="3.40.50.620">
    <property type="entry name" value="HUPs"/>
    <property type="match status" value="1"/>
</dbReference>
<feature type="domain" description="UspA" evidence="2">
    <location>
        <begin position="55"/>
        <end position="164"/>
    </location>
</feature>
<dbReference type="Proteomes" id="UP000245119">
    <property type="component" value="Linkage Group LG9"/>
</dbReference>
<dbReference type="InterPro" id="IPR014729">
    <property type="entry name" value="Rossmann-like_a/b/a_fold"/>
</dbReference>
<gene>
    <name evidence="3" type="ORF">C0Q70_15013</name>
</gene>
<evidence type="ECO:0000313" key="4">
    <source>
        <dbReference type="Proteomes" id="UP000245119"/>
    </source>
</evidence>
<accession>A0A2T7NTM3</accession>
<dbReference type="PANTHER" id="PTHR46989">
    <property type="entry name" value="USP DOMAIN-CONTAINING PROTEIN"/>
    <property type="match status" value="1"/>
</dbReference>
<evidence type="ECO:0000256" key="1">
    <source>
        <dbReference type="SAM" id="MobiDB-lite"/>
    </source>
</evidence>
<dbReference type="InterPro" id="IPR006016">
    <property type="entry name" value="UspA"/>
</dbReference>
<proteinExistence type="predicted"/>
<reference evidence="3 4" key="1">
    <citation type="submission" date="2018-04" db="EMBL/GenBank/DDBJ databases">
        <title>The genome of golden apple snail Pomacea canaliculata provides insight into stress tolerance and invasive adaptation.</title>
        <authorList>
            <person name="Liu C."/>
            <person name="Liu B."/>
            <person name="Ren Y."/>
            <person name="Zhang Y."/>
            <person name="Wang H."/>
            <person name="Li S."/>
            <person name="Jiang F."/>
            <person name="Yin L."/>
            <person name="Zhang G."/>
            <person name="Qian W."/>
            <person name="Fan W."/>
        </authorList>
    </citation>
    <scope>NUCLEOTIDE SEQUENCE [LARGE SCALE GENOMIC DNA]</scope>
    <source>
        <strain evidence="3">SZHN2017</strain>
        <tissue evidence="3">Muscle</tissue>
    </source>
</reference>
<dbReference type="CDD" id="cd23659">
    <property type="entry name" value="USP_At3g01520-like"/>
    <property type="match status" value="1"/>
</dbReference>
<feature type="region of interest" description="Disordered" evidence="1">
    <location>
        <begin position="1"/>
        <end position="20"/>
    </location>
</feature>
<dbReference type="EMBL" id="PZQS01000009">
    <property type="protein sequence ID" value="PVD24530.1"/>
    <property type="molecule type" value="Genomic_DNA"/>
</dbReference>
<feature type="compositionally biased region" description="Polar residues" evidence="1">
    <location>
        <begin position="37"/>
        <end position="53"/>
    </location>
</feature>
<dbReference type="InterPro" id="IPR006015">
    <property type="entry name" value="Universal_stress_UspA"/>
</dbReference>
<dbReference type="SUPFAM" id="SSF52402">
    <property type="entry name" value="Adenine nucleotide alpha hydrolases-like"/>
    <property type="match status" value="1"/>
</dbReference>
<evidence type="ECO:0000259" key="2">
    <source>
        <dbReference type="Pfam" id="PF00582"/>
    </source>
</evidence>
<name>A0A2T7NTM3_POMCA</name>
<comment type="caution">
    <text evidence="3">The sequence shown here is derived from an EMBL/GenBank/DDBJ whole genome shotgun (WGS) entry which is preliminary data.</text>
</comment>
<feature type="region of interest" description="Disordered" evidence="1">
    <location>
        <begin position="29"/>
        <end position="53"/>
    </location>
</feature>
<dbReference type="STRING" id="400727.A0A2T7NTM3"/>
<organism evidence="3 4">
    <name type="scientific">Pomacea canaliculata</name>
    <name type="common">Golden apple snail</name>
    <dbReference type="NCBI Taxonomy" id="400727"/>
    <lineage>
        <taxon>Eukaryota</taxon>
        <taxon>Metazoa</taxon>
        <taxon>Spiralia</taxon>
        <taxon>Lophotrochozoa</taxon>
        <taxon>Mollusca</taxon>
        <taxon>Gastropoda</taxon>
        <taxon>Caenogastropoda</taxon>
        <taxon>Architaenioglossa</taxon>
        <taxon>Ampullarioidea</taxon>
        <taxon>Ampullariidae</taxon>
        <taxon>Pomacea</taxon>
    </lineage>
</organism>
<dbReference type="AlphaFoldDB" id="A0A2T7NTM3"/>
<dbReference type="OrthoDB" id="843225at2759"/>
<keyword evidence="4" id="KW-1185">Reference proteome</keyword>
<dbReference type="PRINTS" id="PR01438">
    <property type="entry name" value="UNVRSLSTRESS"/>
</dbReference>
<sequence length="184" mass="20546">MEGWGSYHDQLASHSTKNRNHNTLLVKSHLPQRHYSDNGSNKRSLQNTLSSPENRVVVVNTPEFIMSPSESPQKIEEAIMEANAKTEIIKNKFVQRMSEYGMTGEFVALDDKDPGHGVVRYAGAVGASYVVTGSRGLGTFRRTFLGSISDYILHHSPVPVLVCRNKPEHKEKEESKGNKYSLFG</sequence>
<protein>
    <recommendedName>
        <fullName evidence="2">UspA domain-containing protein</fullName>
    </recommendedName>
</protein>
<evidence type="ECO:0000313" key="3">
    <source>
        <dbReference type="EMBL" id="PVD24530.1"/>
    </source>
</evidence>
<dbReference type="Pfam" id="PF00582">
    <property type="entry name" value="Usp"/>
    <property type="match status" value="1"/>
</dbReference>